<dbReference type="InterPro" id="IPR012338">
    <property type="entry name" value="Beta-lactam/transpept-like"/>
</dbReference>
<reference evidence="5" key="1">
    <citation type="submission" date="2022-10" db="EMBL/GenBank/DDBJ databases">
        <title>The complete genomes of actinobacterial strains from the NBC collection.</title>
        <authorList>
            <person name="Joergensen T.S."/>
            <person name="Alvarez Arevalo M."/>
            <person name="Sterndorff E.B."/>
            <person name="Faurdal D."/>
            <person name="Vuksanovic O."/>
            <person name="Mourched A.-S."/>
            <person name="Charusanti P."/>
            <person name="Shaw S."/>
            <person name="Blin K."/>
            <person name="Weber T."/>
        </authorList>
    </citation>
    <scope>NUCLEOTIDE SEQUENCE</scope>
    <source>
        <strain evidence="5">NBC_00254</strain>
    </source>
</reference>
<dbReference type="RefSeq" id="WP_328710793.1">
    <property type="nucleotide sequence ID" value="NZ_CP108085.1"/>
</dbReference>
<evidence type="ECO:0000256" key="2">
    <source>
        <dbReference type="SAM" id="SignalP"/>
    </source>
</evidence>
<evidence type="ECO:0000259" key="4">
    <source>
        <dbReference type="Pfam" id="PF18042"/>
    </source>
</evidence>
<organism evidence="5 6">
    <name type="scientific">Microbispora hainanensis</name>
    <dbReference type="NCBI Taxonomy" id="568844"/>
    <lineage>
        <taxon>Bacteria</taxon>
        <taxon>Bacillati</taxon>
        <taxon>Actinomycetota</taxon>
        <taxon>Actinomycetes</taxon>
        <taxon>Streptosporangiales</taxon>
        <taxon>Streptosporangiaceae</taxon>
        <taxon>Microbispora</taxon>
    </lineage>
</organism>
<dbReference type="SUPFAM" id="SSF56601">
    <property type="entry name" value="beta-lactamase/transpeptidase-like"/>
    <property type="match status" value="1"/>
</dbReference>
<evidence type="ECO:0000256" key="1">
    <source>
        <dbReference type="SAM" id="MobiDB-lite"/>
    </source>
</evidence>
<dbReference type="Pfam" id="PF13354">
    <property type="entry name" value="Beta-lactamase2"/>
    <property type="match status" value="1"/>
</dbReference>
<dbReference type="Gene3D" id="3.10.450.280">
    <property type="match status" value="1"/>
</dbReference>
<feature type="domain" description="Beta-lactamase class A catalytic" evidence="3">
    <location>
        <begin position="246"/>
        <end position="352"/>
    </location>
</feature>
<dbReference type="Gene3D" id="3.40.710.10">
    <property type="entry name" value="DD-peptidase/beta-lactamase superfamily"/>
    <property type="match status" value="1"/>
</dbReference>
<dbReference type="InterPro" id="IPR040846">
    <property type="entry name" value="ORF_12_N"/>
</dbReference>
<evidence type="ECO:0000313" key="5">
    <source>
        <dbReference type="EMBL" id="WUP78873.1"/>
    </source>
</evidence>
<dbReference type="PANTHER" id="PTHR35333">
    <property type="entry name" value="BETA-LACTAMASE"/>
    <property type="match status" value="1"/>
</dbReference>
<dbReference type="EMBL" id="CP108085">
    <property type="protein sequence ID" value="WUP78873.1"/>
    <property type="molecule type" value="Genomic_DNA"/>
</dbReference>
<keyword evidence="5" id="KW-0378">Hydrolase</keyword>
<sequence length="514" mass="53733">MPITPMRTTSQGRVRIPLMSVMSAALALAVTATAAPATAAPADTAAATPATASAADTTPAANTAPATPATADTTPASPATAAPADVAPRAAGAGAPLASPTPAPTPEIPDSPVGEQLRWLLEASAALPIPEDQISAHFSAAFLEQISPAQLNGVLQSLGGLRLESLADVTPTTLTGVVTTGVGRLQISMAVDGDGRIAALLFQQEQRPAPQSWAELDQRLRALAPRVGFLAAEIRGNGTCRPVHTIAPDTPRPLGSMFKLYVLGATAEKIKKGRLSWDTPLTIRPDLKSLPSGTLQDRPDNSTVSVREAAQLMISISDNTGADLLIDKVGRARVEAQVGRWSGHTALNRPFLTTRELFLLKGADYPRLAKKYLSLDRARRYRYLATTVARTPLSAVTPWDRPRDIGALEWFASPGDVCRAFAGLSALNTPPIDEIMSANDAGLGLDAEAWPTVWYKGGGEPGVLSMGFLARDAAGRTYVVTALTSDPVTALDEASAAPELLALVRGSFAMLARS</sequence>
<feature type="compositionally biased region" description="Pro residues" evidence="1">
    <location>
        <begin position="99"/>
        <end position="109"/>
    </location>
</feature>
<feature type="region of interest" description="Disordered" evidence="1">
    <location>
        <begin position="50"/>
        <end position="112"/>
    </location>
</feature>
<keyword evidence="6" id="KW-1185">Reference proteome</keyword>
<dbReference type="PANTHER" id="PTHR35333:SF5">
    <property type="entry name" value="CONSERVED LIPOPROTEIN LPQF-RELATED"/>
    <property type="match status" value="1"/>
</dbReference>
<name>A0ABZ1T2F5_9ACTN</name>
<dbReference type="Pfam" id="PF18042">
    <property type="entry name" value="ORF_12_N"/>
    <property type="match status" value="1"/>
</dbReference>
<gene>
    <name evidence="5" type="ORF">OG913_18360</name>
</gene>
<feature type="domain" description="ORF 12 gene product N-terminal" evidence="4">
    <location>
        <begin position="108"/>
        <end position="197"/>
    </location>
</feature>
<feature type="signal peptide" evidence="2">
    <location>
        <begin position="1"/>
        <end position="39"/>
    </location>
</feature>
<feature type="chain" id="PRO_5046409733" evidence="2">
    <location>
        <begin position="40"/>
        <end position="514"/>
    </location>
</feature>
<proteinExistence type="predicted"/>
<dbReference type="GO" id="GO:0016787">
    <property type="term" value="F:hydrolase activity"/>
    <property type="evidence" value="ECO:0007669"/>
    <property type="project" value="UniProtKB-KW"/>
</dbReference>
<dbReference type="Proteomes" id="UP001432011">
    <property type="component" value="Chromosome"/>
</dbReference>
<evidence type="ECO:0000259" key="3">
    <source>
        <dbReference type="Pfam" id="PF13354"/>
    </source>
</evidence>
<feature type="compositionally biased region" description="Low complexity" evidence="1">
    <location>
        <begin position="50"/>
        <end position="98"/>
    </location>
</feature>
<accession>A0ABZ1T2F5</accession>
<keyword evidence="2" id="KW-0732">Signal</keyword>
<protein>
    <submittedName>
        <fullName evidence="5">Serine hydrolase</fullName>
    </submittedName>
</protein>
<dbReference type="InterPro" id="IPR045155">
    <property type="entry name" value="Beta-lactam_cat"/>
</dbReference>
<dbReference type="InterPro" id="IPR000871">
    <property type="entry name" value="Beta-lactam_class-A"/>
</dbReference>
<evidence type="ECO:0000313" key="6">
    <source>
        <dbReference type="Proteomes" id="UP001432011"/>
    </source>
</evidence>